<dbReference type="InterPro" id="IPR039750">
    <property type="entry name" value="DRC1/DRC2"/>
</dbReference>
<evidence type="ECO:0000259" key="3">
    <source>
        <dbReference type="Pfam" id="PF14775"/>
    </source>
</evidence>
<keyword evidence="5" id="KW-1185">Reference proteome</keyword>
<dbReference type="PANTHER" id="PTHR21625:SF1">
    <property type="entry name" value="DYNEIN REGULATORY COMPLEX PROTEIN 1"/>
    <property type="match status" value="1"/>
</dbReference>
<evidence type="ECO:0000256" key="2">
    <source>
        <dbReference type="SAM" id="MobiDB-lite"/>
    </source>
</evidence>
<feature type="coiled-coil region" evidence="1">
    <location>
        <begin position="9"/>
        <end position="51"/>
    </location>
</feature>
<gene>
    <name evidence="4" type="ORF">LY90DRAFT_499814</name>
</gene>
<feature type="compositionally biased region" description="Basic and acidic residues" evidence="2">
    <location>
        <begin position="406"/>
        <end position="419"/>
    </location>
</feature>
<dbReference type="AlphaFoldDB" id="A0A1Y2FFW4"/>
<dbReference type="STRING" id="1754190.A0A1Y2FFW4"/>
<proteinExistence type="predicted"/>
<feature type="coiled-coil region" evidence="1">
    <location>
        <begin position="82"/>
        <end position="109"/>
    </location>
</feature>
<protein>
    <recommendedName>
        <fullName evidence="3">Dynein regulatory complex protein 1 C-terminal domain-containing protein</fullName>
    </recommendedName>
</protein>
<dbReference type="GO" id="GO:0070286">
    <property type="term" value="P:axonemal dynein complex assembly"/>
    <property type="evidence" value="ECO:0007669"/>
    <property type="project" value="InterPro"/>
</dbReference>
<keyword evidence="1" id="KW-0175">Coiled coil</keyword>
<feature type="region of interest" description="Disordered" evidence="2">
    <location>
        <begin position="435"/>
        <end position="454"/>
    </location>
</feature>
<name>A0A1Y2FFW4_9FUNG</name>
<feature type="compositionally biased region" description="Low complexity" evidence="2">
    <location>
        <begin position="371"/>
        <end position="390"/>
    </location>
</feature>
<dbReference type="InterPro" id="IPR029440">
    <property type="entry name" value="DRC1_C"/>
</dbReference>
<feature type="region of interest" description="Disordered" evidence="2">
    <location>
        <begin position="371"/>
        <end position="419"/>
    </location>
</feature>
<organism evidence="4 5">
    <name type="scientific">Neocallimastix californiae</name>
    <dbReference type="NCBI Taxonomy" id="1754190"/>
    <lineage>
        <taxon>Eukaryota</taxon>
        <taxon>Fungi</taxon>
        <taxon>Fungi incertae sedis</taxon>
        <taxon>Chytridiomycota</taxon>
        <taxon>Chytridiomycota incertae sedis</taxon>
        <taxon>Neocallimastigomycetes</taxon>
        <taxon>Neocallimastigales</taxon>
        <taxon>Neocallimastigaceae</taxon>
        <taxon>Neocallimastix</taxon>
    </lineage>
</organism>
<evidence type="ECO:0000313" key="4">
    <source>
        <dbReference type="EMBL" id="ORY82850.1"/>
    </source>
</evidence>
<accession>A0A1Y2FFW4</accession>
<feature type="domain" description="Dynein regulatory complex protein 1 C-terminal" evidence="3">
    <location>
        <begin position="549"/>
        <end position="608"/>
    </location>
</feature>
<dbReference type="GO" id="GO:0003352">
    <property type="term" value="P:regulation of cilium movement"/>
    <property type="evidence" value="ECO:0007669"/>
    <property type="project" value="TreeGrafter"/>
</dbReference>
<evidence type="ECO:0000313" key="5">
    <source>
        <dbReference type="Proteomes" id="UP000193920"/>
    </source>
</evidence>
<reference evidence="4 5" key="1">
    <citation type="submission" date="2016-08" db="EMBL/GenBank/DDBJ databases">
        <title>A Parts List for Fungal Cellulosomes Revealed by Comparative Genomics.</title>
        <authorList>
            <consortium name="DOE Joint Genome Institute"/>
            <person name="Haitjema C.H."/>
            <person name="Gilmore S.P."/>
            <person name="Henske J.K."/>
            <person name="Solomon K.V."/>
            <person name="De Groot R."/>
            <person name="Kuo A."/>
            <person name="Mondo S.J."/>
            <person name="Salamov A.A."/>
            <person name="Labutti K."/>
            <person name="Zhao Z."/>
            <person name="Chiniquy J."/>
            <person name="Barry K."/>
            <person name="Brewer H.M."/>
            <person name="Purvine S.O."/>
            <person name="Wright A.T."/>
            <person name="Boxma B."/>
            <person name="Van Alen T."/>
            <person name="Hackstein J.H."/>
            <person name="Baker S.E."/>
            <person name="Grigoriev I.V."/>
            <person name="O'Malley M.A."/>
        </authorList>
    </citation>
    <scope>NUCLEOTIDE SEQUENCE [LARGE SCALE GENOMIC DNA]</scope>
    <source>
        <strain evidence="4 5">G1</strain>
    </source>
</reference>
<dbReference type="Proteomes" id="UP000193920">
    <property type="component" value="Unassembled WGS sequence"/>
</dbReference>
<comment type="caution">
    <text evidence="4">The sequence shown here is derived from an EMBL/GenBank/DDBJ whole genome shotgun (WGS) entry which is preliminary data.</text>
</comment>
<evidence type="ECO:0000256" key="1">
    <source>
        <dbReference type="SAM" id="Coils"/>
    </source>
</evidence>
<sequence length="655" mass="77188">MDQQYHTFRDTLQQEIDQIEKAYMTERTELIEKNINEINELYDIRRQKEEQYEKDRSERVDEQMKSLETLRVNDSDEYTSVKIKLEIDVQVLEQQLQQMRATYQLNTEKLEYNYQVLNKREEENIAILTSQKRKITRLSDIINVLHNKINNQDKQFNQENQSLNEDFKRITDQFKGLQKKFRHFQICNKIQFKNIWKMKEEETHELMHKLLQADKVITEQQLGLEWKSENDDLFAVLDPLMFQDAIEEEINPELKEEYLKKNGSIKEILSRNDSLTLKYKEKKGINGKMRKIFEILCVELEFLVDDKLLKLLEPLDVNEQALMKLDSIFKALDVNTISDIETLSTYFMISNNTDLNTEYKQYNEKINNRLLLNDNGNSSSQSSLRPGSGRNRSRSHTISYGMASTKKLDDSMGDDKSESDIDKITSLKNKRYSFDTVGSLSSNPNDDKKSNSSIQGNHLINVSKNSSNSSINNQNDDYGLIDPSDTMLVIKKFLRDQKRNKIIDQLASSNDELLNEDDFEKKLEIIDKNKKKNRNSSLSSKAYEQIQKDYWERMTNIIDDKRYRLWKIVLFSMKKYNKLLKERLALAEDIRYIKEQNTELKALLRQYMNAKINEELEVPPTQIMFAQAGILRSPRRKINNGHNNREVLTTVTNGN</sequence>
<dbReference type="GO" id="GO:0005858">
    <property type="term" value="C:axonemal dynein complex"/>
    <property type="evidence" value="ECO:0007669"/>
    <property type="project" value="InterPro"/>
</dbReference>
<dbReference type="OrthoDB" id="10260459at2759"/>
<dbReference type="GO" id="GO:0060285">
    <property type="term" value="P:cilium-dependent cell motility"/>
    <property type="evidence" value="ECO:0007669"/>
    <property type="project" value="TreeGrafter"/>
</dbReference>
<dbReference type="Pfam" id="PF14775">
    <property type="entry name" value="NYD-SP28_assoc"/>
    <property type="match status" value="1"/>
</dbReference>
<dbReference type="PANTHER" id="PTHR21625">
    <property type="entry name" value="NYD-SP28 PROTEIN"/>
    <property type="match status" value="1"/>
</dbReference>
<feature type="coiled-coil region" evidence="1">
    <location>
        <begin position="146"/>
        <end position="180"/>
    </location>
</feature>
<dbReference type="EMBL" id="MCOG01000008">
    <property type="protein sequence ID" value="ORY82850.1"/>
    <property type="molecule type" value="Genomic_DNA"/>
</dbReference>